<accession>A0A933EAI1</accession>
<feature type="domain" description="Peptidase M20 dimerisation" evidence="2">
    <location>
        <begin position="180"/>
        <end position="269"/>
    </location>
</feature>
<dbReference type="InterPro" id="IPR002933">
    <property type="entry name" value="Peptidase_M20"/>
</dbReference>
<evidence type="ECO:0000256" key="1">
    <source>
        <dbReference type="ARBA" id="ARBA00022801"/>
    </source>
</evidence>
<comment type="caution">
    <text evidence="3">The sequence shown here is derived from an EMBL/GenBank/DDBJ whole genome shotgun (WGS) entry which is preliminary data.</text>
</comment>
<dbReference type="PANTHER" id="PTHR30575">
    <property type="entry name" value="PEPTIDASE M20"/>
    <property type="match status" value="1"/>
</dbReference>
<reference evidence="3" key="1">
    <citation type="submission" date="2020-07" db="EMBL/GenBank/DDBJ databases">
        <title>Huge and variable diversity of episymbiotic CPR bacteria and DPANN archaea in groundwater ecosystems.</title>
        <authorList>
            <person name="He C.Y."/>
            <person name="Keren R."/>
            <person name="Whittaker M."/>
            <person name="Farag I.F."/>
            <person name="Doudna J."/>
            <person name="Cate J.H.D."/>
            <person name="Banfield J.F."/>
        </authorList>
    </citation>
    <scope>NUCLEOTIDE SEQUENCE</scope>
    <source>
        <strain evidence="3">NC_groundwater_1370_Ag_S-0.2um_69_93</strain>
    </source>
</reference>
<dbReference type="Gene3D" id="3.30.70.360">
    <property type="match status" value="1"/>
</dbReference>
<dbReference type="PIRSF" id="PIRSF037227">
    <property type="entry name" value="Aminobenzoyl-glu_utiliz_pB"/>
    <property type="match status" value="1"/>
</dbReference>
<proteinExistence type="predicted"/>
<sequence>MDSIQKKALDYIDSQRGEAREVAREIWKFAEPALTEFKSSALLGDVLEQAGFGVQRGVGDLPTAFIARAGEAGPVIGILGEYDALPHCGPAHDQNGHGCGHNLFGTACAYAAIAAARALKETKTPGRIVCFGCPAEETVEGKVYMARDGAFEGLDAVLTWHPHWGNYARAGSTNAMDSIVFEFHGKSAHAARDPWDGRSALDGVEIMNYGVNMMREHMIEEARIHYVIRDGGVQPNVVPSYARVWYYVRAPKRATVNELSQRVRDCAQAGALASGTTVKETLLTAVYEVLPNLALARLVQKNFEEIGAHAYTDEEKAFARKLGFEKPLCEEVLPLNDEHTRPSNERGNVSWLAPLGSFWSACHAPGTPGHHWSATQQYGMEIGEKGMVTAAKVMAASALELIIRPGLLQEVQAEFKERTKGFTYDPLIP</sequence>
<dbReference type="InterPro" id="IPR017145">
    <property type="entry name" value="Aminobenzoyl-glu_utiliz_pB"/>
</dbReference>
<dbReference type="GO" id="GO:0046657">
    <property type="term" value="P:folic acid catabolic process"/>
    <property type="evidence" value="ECO:0007669"/>
    <property type="project" value="TreeGrafter"/>
</dbReference>
<dbReference type="SUPFAM" id="SSF55031">
    <property type="entry name" value="Bacterial exopeptidase dimerisation domain"/>
    <property type="match status" value="1"/>
</dbReference>
<dbReference type="Pfam" id="PF07687">
    <property type="entry name" value="M20_dimer"/>
    <property type="match status" value="1"/>
</dbReference>
<dbReference type="NCBIfam" id="TIGR01891">
    <property type="entry name" value="amidohydrolases"/>
    <property type="match status" value="1"/>
</dbReference>
<gene>
    <name evidence="3" type="ORF">HY618_06450</name>
</gene>
<dbReference type="Gene3D" id="3.40.630.10">
    <property type="entry name" value="Zn peptidases"/>
    <property type="match status" value="1"/>
</dbReference>
<dbReference type="InterPro" id="IPR052030">
    <property type="entry name" value="Peptidase_M20/M20A_hydrolases"/>
</dbReference>
<dbReference type="EMBL" id="JACQRX010000282">
    <property type="protein sequence ID" value="MBI4252084.1"/>
    <property type="molecule type" value="Genomic_DNA"/>
</dbReference>
<dbReference type="AlphaFoldDB" id="A0A933EAI1"/>
<dbReference type="Pfam" id="PF01546">
    <property type="entry name" value="Peptidase_M20"/>
    <property type="match status" value="1"/>
</dbReference>
<evidence type="ECO:0000313" key="4">
    <source>
        <dbReference type="Proteomes" id="UP000752292"/>
    </source>
</evidence>
<dbReference type="InterPro" id="IPR011650">
    <property type="entry name" value="Peptidase_M20_dimer"/>
</dbReference>
<dbReference type="Proteomes" id="UP000752292">
    <property type="component" value="Unassembled WGS sequence"/>
</dbReference>
<dbReference type="GO" id="GO:0016805">
    <property type="term" value="F:dipeptidase activity"/>
    <property type="evidence" value="ECO:0007669"/>
    <property type="project" value="TreeGrafter"/>
</dbReference>
<name>A0A933EAI1_UNCTE</name>
<evidence type="ECO:0000259" key="2">
    <source>
        <dbReference type="Pfam" id="PF07687"/>
    </source>
</evidence>
<dbReference type="FunFam" id="3.30.70.360:FF:000004">
    <property type="entry name" value="Peptidase M20 domain-containing protein 2"/>
    <property type="match status" value="1"/>
</dbReference>
<keyword evidence="1" id="KW-0378">Hydrolase</keyword>
<dbReference type="PANTHER" id="PTHR30575:SF0">
    <property type="entry name" value="XAA-ARG DIPEPTIDASE"/>
    <property type="match status" value="1"/>
</dbReference>
<dbReference type="SUPFAM" id="SSF53187">
    <property type="entry name" value="Zn-dependent exopeptidases"/>
    <property type="match status" value="1"/>
</dbReference>
<dbReference type="InterPro" id="IPR036264">
    <property type="entry name" value="Bact_exopeptidase_dim_dom"/>
</dbReference>
<dbReference type="GO" id="GO:0071713">
    <property type="term" value="F:para-aminobenzoyl-glutamate hydrolase activity"/>
    <property type="evidence" value="ECO:0007669"/>
    <property type="project" value="TreeGrafter"/>
</dbReference>
<protein>
    <submittedName>
        <fullName evidence="3">Amidohydrolase</fullName>
    </submittedName>
</protein>
<dbReference type="GO" id="GO:0005737">
    <property type="term" value="C:cytoplasm"/>
    <property type="evidence" value="ECO:0007669"/>
    <property type="project" value="TreeGrafter"/>
</dbReference>
<organism evidence="3 4">
    <name type="scientific">Tectimicrobiota bacterium</name>
    <dbReference type="NCBI Taxonomy" id="2528274"/>
    <lineage>
        <taxon>Bacteria</taxon>
        <taxon>Pseudomonadati</taxon>
        <taxon>Nitrospinota/Tectimicrobiota group</taxon>
        <taxon>Candidatus Tectimicrobiota</taxon>
    </lineage>
</organism>
<evidence type="ECO:0000313" key="3">
    <source>
        <dbReference type="EMBL" id="MBI4252084.1"/>
    </source>
</evidence>
<dbReference type="InterPro" id="IPR017439">
    <property type="entry name" value="Amidohydrolase"/>
</dbReference>